<dbReference type="Gene3D" id="3.40.50.150">
    <property type="entry name" value="Vaccinia Virus protein VP39"/>
    <property type="match status" value="1"/>
</dbReference>
<protein>
    <recommendedName>
        <fullName evidence="1">Methyltransferase domain-containing protein</fullName>
    </recommendedName>
</protein>
<keyword evidence="3" id="KW-1185">Reference proteome</keyword>
<gene>
    <name evidence="2" type="ORF">HHI36_004564</name>
</gene>
<organism evidence="2 3">
    <name type="scientific">Cryptolaemus montrouzieri</name>
    <dbReference type="NCBI Taxonomy" id="559131"/>
    <lineage>
        <taxon>Eukaryota</taxon>
        <taxon>Metazoa</taxon>
        <taxon>Ecdysozoa</taxon>
        <taxon>Arthropoda</taxon>
        <taxon>Hexapoda</taxon>
        <taxon>Insecta</taxon>
        <taxon>Pterygota</taxon>
        <taxon>Neoptera</taxon>
        <taxon>Endopterygota</taxon>
        <taxon>Coleoptera</taxon>
        <taxon>Polyphaga</taxon>
        <taxon>Cucujiformia</taxon>
        <taxon>Coccinelloidea</taxon>
        <taxon>Coccinellidae</taxon>
        <taxon>Scymninae</taxon>
        <taxon>Scymnini</taxon>
        <taxon>Cryptolaemus</taxon>
    </lineage>
</organism>
<sequence>MTYAKHVIQHTKFSCTLEKIRNTYKTWSKSFDLPKNGPLACMDVGCGSGRVLIESVEPLLPENYSELVGIDIDHSMIEYCKSLKVDSRISFEQMDIGTDKLPEKFNKRFNLLFSFFCLMYVRDFRQALRNSSEMLKPNGELLYMFMFKKNLVWECYKDLSRKKIWKPYTQEFADFLPLYAGEDRDLELKDDFSQAKLEVVNHEFQSNYSIRTSRSAIIDLLQSMNTIYYSVPGDKKEEFRKDFAVSMSNIIGCDFMDEGKLDEEYEVACPTVVIHARKKFE</sequence>
<evidence type="ECO:0000259" key="1">
    <source>
        <dbReference type="Pfam" id="PF13847"/>
    </source>
</evidence>
<dbReference type="InterPro" id="IPR029063">
    <property type="entry name" value="SAM-dependent_MTases_sf"/>
</dbReference>
<evidence type="ECO:0000313" key="2">
    <source>
        <dbReference type="EMBL" id="KAL3281352.1"/>
    </source>
</evidence>
<dbReference type="SUPFAM" id="SSF53335">
    <property type="entry name" value="S-adenosyl-L-methionine-dependent methyltransferases"/>
    <property type="match status" value="1"/>
</dbReference>
<evidence type="ECO:0000313" key="3">
    <source>
        <dbReference type="Proteomes" id="UP001516400"/>
    </source>
</evidence>
<comment type="caution">
    <text evidence="2">The sequence shown here is derived from an EMBL/GenBank/DDBJ whole genome shotgun (WGS) entry which is preliminary data.</text>
</comment>
<dbReference type="AlphaFoldDB" id="A0ABD2NSC4"/>
<reference evidence="2 3" key="1">
    <citation type="journal article" date="2021" name="BMC Biol.">
        <title>Horizontally acquired antibacterial genes associated with adaptive radiation of ladybird beetles.</title>
        <authorList>
            <person name="Li H.S."/>
            <person name="Tang X.F."/>
            <person name="Huang Y.H."/>
            <person name="Xu Z.Y."/>
            <person name="Chen M.L."/>
            <person name="Du X.Y."/>
            <person name="Qiu B.Y."/>
            <person name="Chen P.T."/>
            <person name="Zhang W."/>
            <person name="Slipinski A."/>
            <person name="Escalona H.E."/>
            <person name="Waterhouse R.M."/>
            <person name="Zwick A."/>
            <person name="Pang H."/>
        </authorList>
    </citation>
    <scope>NUCLEOTIDE SEQUENCE [LARGE SCALE GENOMIC DNA]</scope>
    <source>
        <strain evidence="2">SYSU2018</strain>
    </source>
</reference>
<dbReference type="CDD" id="cd02440">
    <property type="entry name" value="AdoMet_MTases"/>
    <property type="match status" value="1"/>
</dbReference>
<dbReference type="InterPro" id="IPR025714">
    <property type="entry name" value="Methyltranfer_dom"/>
</dbReference>
<name>A0ABD2NSC4_9CUCU</name>
<dbReference type="PANTHER" id="PTHR43861">
    <property type="entry name" value="TRANS-ACONITATE 2-METHYLTRANSFERASE-RELATED"/>
    <property type="match status" value="1"/>
</dbReference>
<accession>A0ABD2NSC4</accession>
<dbReference type="EMBL" id="JABFTP020000144">
    <property type="protein sequence ID" value="KAL3281352.1"/>
    <property type="molecule type" value="Genomic_DNA"/>
</dbReference>
<feature type="domain" description="Methyltransferase" evidence="1">
    <location>
        <begin position="41"/>
        <end position="142"/>
    </location>
</feature>
<proteinExistence type="predicted"/>
<dbReference type="PANTHER" id="PTHR43861:SF1">
    <property type="entry name" value="TRANS-ACONITATE 2-METHYLTRANSFERASE"/>
    <property type="match status" value="1"/>
</dbReference>
<dbReference type="Pfam" id="PF13847">
    <property type="entry name" value="Methyltransf_31"/>
    <property type="match status" value="1"/>
</dbReference>
<dbReference type="Proteomes" id="UP001516400">
    <property type="component" value="Unassembled WGS sequence"/>
</dbReference>